<evidence type="ECO:0000256" key="2">
    <source>
        <dbReference type="PIRSR" id="PIRSR017388-2"/>
    </source>
</evidence>
<dbReference type="Proteomes" id="UP000199258">
    <property type="component" value="Unassembled WGS sequence"/>
</dbReference>
<feature type="binding site" evidence="2">
    <location>
        <position position="98"/>
    </location>
    <ligand>
        <name>substrate</name>
    </ligand>
</feature>
<dbReference type="STRING" id="335973.SAMN04488693_1097"/>
<evidence type="ECO:0000256" key="3">
    <source>
        <dbReference type="PIRSR" id="PIRSR017388-3"/>
    </source>
</evidence>
<gene>
    <name evidence="5" type="ORF">SAMN04488693_1097</name>
</gene>
<keyword evidence="6" id="KW-1185">Reference proteome</keyword>
<evidence type="ECO:0000313" key="6">
    <source>
        <dbReference type="Proteomes" id="UP000199258"/>
    </source>
</evidence>
<dbReference type="AlphaFoldDB" id="A0A1G8JHT7"/>
<dbReference type="PIRSF" id="PIRSF017388">
    <property type="entry name" value="Esterase_lipase"/>
    <property type="match status" value="1"/>
</dbReference>
<accession>A0A1G8JHT7</accession>
<feature type="active site" description="Nucleophile" evidence="1">
    <location>
        <position position="97"/>
    </location>
</feature>
<sequence length="254" mass="27655">MTVDPALAAFSSSGSGSRARTGVILSHGFTGSPASMIEWARYLADRGFAVRLPVLAGHGTTWQELARTPWERWYEGVETSYRELARETDAVVVAGLSMGGALALRLAALEPVAGVVVVNPGLTIADPRARYVGVLKYLLRSVPSIGNDIRKEGVDERAYARTPVSAVHQLAQLFRDTTDRLPQVTAPTLVFRSNTDRVVPESSLEVLQRRIGSADLEIIRLENSYHVATMDHDQELIFERSAAFIEHVTAGTTA</sequence>
<feature type="site" description="Important for substrate specificity" evidence="3">
    <location>
        <position position="145"/>
    </location>
</feature>
<dbReference type="GO" id="GO:0052689">
    <property type="term" value="F:carboxylic ester hydrolase activity"/>
    <property type="evidence" value="ECO:0007669"/>
    <property type="project" value="InterPro"/>
</dbReference>
<dbReference type="InterPro" id="IPR029058">
    <property type="entry name" value="AB_hydrolase_fold"/>
</dbReference>
<feature type="binding site" evidence="2">
    <location>
        <position position="29"/>
    </location>
    <ligand>
        <name>substrate</name>
    </ligand>
</feature>
<proteinExistence type="predicted"/>
<dbReference type="InterPro" id="IPR051044">
    <property type="entry name" value="MAG_DAG_Lipase"/>
</dbReference>
<dbReference type="RefSeq" id="WP_090586724.1">
    <property type="nucleotide sequence ID" value="NZ_FNDT01000009.1"/>
</dbReference>
<dbReference type="EMBL" id="FNDT01000009">
    <property type="protein sequence ID" value="SDI30692.1"/>
    <property type="molecule type" value="Genomic_DNA"/>
</dbReference>
<name>A0A1G8JHT7_9MICC</name>
<evidence type="ECO:0000313" key="5">
    <source>
        <dbReference type="EMBL" id="SDI30692.1"/>
    </source>
</evidence>
<dbReference type="SUPFAM" id="SSF53474">
    <property type="entry name" value="alpha/beta-Hydrolases"/>
    <property type="match status" value="1"/>
</dbReference>
<evidence type="ECO:0000259" key="4">
    <source>
        <dbReference type="Pfam" id="PF12146"/>
    </source>
</evidence>
<protein>
    <submittedName>
        <fullName evidence="5">Carboxylesterase</fullName>
    </submittedName>
</protein>
<reference evidence="5 6" key="1">
    <citation type="submission" date="2016-10" db="EMBL/GenBank/DDBJ databases">
        <authorList>
            <person name="de Groot N.N."/>
        </authorList>
    </citation>
    <scope>NUCLEOTIDE SEQUENCE [LARGE SCALE GENOMIC DNA]</scope>
    <source>
        <strain evidence="5 6">NP_1H</strain>
    </source>
</reference>
<feature type="active site" description="Charge relay system" evidence="1">
    <location>
        <position position="196"/>
    </location>
</feature>
<feature type="domain" description="Serine aminopeptidase S33" evidence="4">
    <location>
        <begin position="19"/>
        <end position="232"/>
    </location>
</feature>
<organism evidence="5 6">
    <name type="scientific">Arthrobacter subterraneus</name>
    <dbReference type="NCBI Taxonomy" id="335973"/>
    <lineage>
        <taxon>Bacteria</taxon>
        <taxon>Bacillati</taxon>
        <taxon>Actinomycetota</taxon>
        <taxon>Actinomycetes</taxon>
        <taxon>Micrococcales</taxon>
        <taxon>Micrococcaceae</taxon>
        <taxon>Arthrobacter</taxon>
    </lineage>
</organism>
<dbReference type="OrthoDB" id="9786110at2"/>
<dbReference type="Gene3D" id="3.40.50.1820">
    <property type="entry name" value="alpha/beta hydrolase"/>
    <property type="match status" value="1"/>
</dbReference>
<evidence type="ECO:0000256" key="1">
    <source>
        <dbReference type="PIRSR" id="PIRSR017388-1"/>
    </source>
</evidence>
<dbReference type="PANTHER" id="PTHR11614">
    <property type="entry name" value="PHOSPHOLIPASE-RELATED"/>
    <property type="match status" value="1"/>
</dbReference>
<feature type="active site" description="Charge relay system" evidence="1">
    <location>
        <position position="226"/>
    </location>
</feature>
<dbReference type="InterPro" id="IPR022742">
    <property type="entry name" value="Hydrolase_4"/>
</dbReference>
<dbReference type="InterPro" id="IPR012354">
    <property type="entry name" value="Esterase_lipase"/>
</dbReference>
<dbReference type="Pfam" id="PF12146">
    <property type="entry name" value="Hydrolase_4"/>
    <property type="match status" value="1"/>
</dbReference>